<evidence type="ECO:0000256" key="3">
    <source>
        <dbReference type="ARBA" id="ARBA00022576"/>
    </source>
</evidence>
<dbReference type="Gene3D" id="3.90.1150.10">
    <property type="entry name" value="Aspartate Aminotransferase, domain 1"/>
    <property type="match status" value="1"/>
</dbReference>
<dbReference type="CDD" id="cd00609">
    <property type="entry name" value="AAT_like"/>
    <property type="match status" value="1"/>
</dbReference>
<dbReference type="GO" id="GO:0006520">
    <property type="term" value="P:amino acid metabolic process"/>
    <property type="evidence" value="ECO:0007669"/>
    <property type="project" value="InterPro"/>
</dbReference>
<dbReference type="InterPro" id="IPR050596">
    <property type="entry name" value="AspAT/PAT-like"/>
</dbReference>
<name>A0A7Z6ZU00_9GAMM</name>
<dbReference type="EMBL" id="PIPR01000001">
    <property type="protein sequence ID" value="RUO41285.1"/>
    <property type="molecule type" value="Genomic_DNA"/>
</dbReference>
<keyword evidence="5" id="KW-0663">Pyridoxal phosphate</keyword>
<sequence>MNYQLSDRVNAIQPSPTLAVSQKAAELKAAGHDVIGLGVGEPDFDTPAFVKDAAKAAIDAGHTKYTAVDGILDLKKAVIAKLNRDNQLDYQVNQILISAGGKHSIFNLLSAWLNPGDEVLIPAPYWVSYPDMSLLVGAEPKFIPAGIEQRYKINAEQLEAAITPKTRLLFLNSPSNPTGTAYTAAELRKLAEVLVNYPDILIATDDMYEHILWSQEPFANIAMVAPELRDRIVVLSGVSKAYAMTGWRIGYAAGPAPIIAAMKKIQSQSTSNPASISQYAALAALNGDQSCINEMVTAFKQRHDYLVEALNQIPGVQCIAGDGTFYTFANIDGLMAAKSCSTDVELCEQILNDAKVALVPGSAFGAPGHCRFSFACSMETLQEAVRRIAAFAQIK</sequence>
<reference evidence="9" key="1">
    <citation type="journal article" date="2018" name="Front. Microbiol.">
        <title>Genome-Based Analysis Reveals the Taxonomy and Diversity of the Family Idiomarinaceae.</title>
        <authorList>
            <person name="Liu Y."/>
            <person name="Lai Q."/>
            <person name="Shao Z."/>
        </authorList>
    </citation>
    <scope>NUCLEOTIDE SEQUENCE [LARGE SCALE GENOMIC DNA]</scope>
    <source>
        <strain evidence="9">KYW314</strain>
    </source>
</reference>
<evidence type="ECO:0000256" key="6">
    <source>
        <dbReference type="RuleBase" id="RU000481"/>
    </source>
</evidence>
<keyword evidence="3 6" id="KW-0032">Aminotransferase</keyword>
<evidence type="ECO:0000259" key="7">
    <source>
        <dbReference type="Pfam" id="PF00155"/>
    </source>
</evidence>
<evidence type="ECO:0000256" key="4">
    <source>
        <dbReference type="ARBA" id="ARBA00022679"/>
    </source>
</evidence>
<keyword evidence="9" id="KW-1185">Reference proteome</keyword>
<dbReference type="SUPFAM" id="SSF53383">
    <property type="entry name" value="PLP-dependent transferases"/>
    <property type="match status" value="1"/>
</dbReference>
<evidence type="ECO:0000256" key="5">
    <source>
        <dbReference type="ARBA" id="ARBA00022898"/>
    </source>
</evidence>
<dbReference type="EC" id="2.6.1.-" evidence="6"/>
<comment type="cofactor">
    <cofactor evidence="1 6">
        <name>pyridoxal 5'-phosphate</name>
        <dbReference type="ChEBI" id="CHEBI:597326"/>
    </cofactor>
</comment>
<evidence type="ECO:0000313" key="8">
    <source>
        <dbReference type="EMBL" id="RUO41285.1"/>
    </source>
</evidence>
<dbReference type="InterPro" id="IPR004839">
    <property type="entry name" value="Aminotransferase_I/II_large"/>
</dbReference>
<dbReference type="PANTHER" id="PTHR46383:SF1">
    <property type="entry name" value="ASPARTATE AMINOTRANSFERASE"/>
    <property type="match status" value="1"/>
</dbReference>
<dbReference type="InterPro" id="IPR015422">
    <property type="entry name" value="PyrdxlP-dep_Trfase_small"/>
</dbReference>
<dbReference type="PROSITE" id="PS00105">
    <property type="entry name" value="AA_TRANSFER_CLASS_1"/>
    <property type="match status" value="1"/>
</dbReference>
<feature type="domain" description="Aminotransferase class I/classII large" evidence="7">
    <location>
        <begin position="33"/>
        <end position="388"/>
    </location>
</feature>
<dbReference type="Gene3D" id="3.40.640.10">
    <property type="entry name" value="Type I PLP-dependent aspartate aminotransferase-like (Major domain)"/>
    <property type="match status" value="1"/>
</dbReference>
<dbReference type="InterPro" id="IPR015421">
    <property type="entry name" value="PyrdxlP-dep_Trfase_major"/>
</dbReference>
<comment type="similarity">
    <text evidence="2 6">Belongs to the class-I pyridoxal-phosphate-dependent aminotransferase family.</text>
</comment>
<dbReference type="Pfam" id="PF00155">
    <property type="entry name" value="Aminotran_1_2"/>
    <property type="match status" value="1"/>
</dbReference>
<dbReference type="AlphaFoldDB" id="A0A7Z6ZU00"/>
<dbReference type="Proteomes" id="UP000287766">
    <property type="component" value="Unassembled WGS sequence"/>
</dbReference>
<dbReference type="GO" id="GO:0030170">
    <property type="term" value="F:pyridoxal phosphate binding"/>
    <property type="evidence" value="ECO:0007669"/>
    <property type="project" value="InterPro"/>
</dbReference>
<dbReference type="RefSeq" id="WP_169930017.1">
    <property type="nucleotide sequence ID" value="NZ_PIPR01000001.1"/>
</dbReference>
<gene>
    <name evidence="8" type="ORF">CWE22_03650</name>
</gene>
<evidence type="ECO:0000256" key="1">
    <source>
        <dbReference type="ARBA" id="ARBA00001933"/>
    </source>
</evidence>
<comment type="caution">
    <text evidence="8">The sequence shown here is derived from an EMBL/GenBank/DDBJ whole genome shotgun (WGS) entry which is preliminary data.</text>
</comment>
<evidence type="ECO:0000256" key="2">
    <source>
        <dbReference type="ARBA" id="ARBA00007441"/>
    </source>
</evidence>
<organism evidence="8 9">
    <name type="scientific">Pseudidiomarina aestuarii</name>
    <dbReference type="NCBI Taxonomy" id="624146"/>
    <lineage>
        <taxon>Bacteria</taxon>
        <taxon>Pseudomonadati</taxon>
        <taxon>Pseudomonadota</taxon>
        <taxon>Gammaproteobacteria</taxon>
        <taxon>Alteromonadales</taxon>
        <taxon>Idiomarinaceae</taxon>
        <taxon>Pseudidiomarina</taxon>
    </lineage>
</organism>
<dbReference type="InterPro" id="IPR004838">
    <property type="entry name" value="NHTrfase_class1_PyrdxlP-BS"/>
</dbReference>
<dbReference type="FunFam" id="3.40.640.10:FF:000033">
    <property type="entry name" value="Aspartate aminotransferase"/>
    <property type="match status" value="1"/>
</dbReference>
<proteinExistence type="inferred from homology"/>
<protein>
    <recommendedName>
        <fullName evidence="6">Aminotransferase</fullName>
        <ecNumber evidence="6">2.6.1.-</ecNumber>
    </recommendedName>
</protein>
<evidence type="ECO:0000313" key="9">
    <source>
        <dbReference type="Proteomes" id="UP000287766"/>
    </source>
</evidence>
<dbReference type="PANTHER" id="PTHR46383">
    <property type="entry name" value="ASPARTATE AMINOTRANSFERASE"/>
    <property type="match status" value="1"/>
</dbReference>
<dbReference type="GO" id="GO:0008483">
    <property type="term" value="F:transaminase activity"/>
    <property type="evidence" value="ECO:0007669"/>
    <property type="project" value="UniProtKB-KW"/>
</dbReference>
<dbReference type="InterPro" id="IPR015424">
    <property type="entry name" value="PyrdxlP-dep_Trfase"/>
</dbReference>
<keyword evidence="4 6" id="KW-0808">Transferase</keyword>
<accession>A0A7Z6ZU00</accession>